<dbReference type="GO" id="GO:0005737">
    <property type="term" value="C:cytoplasm"/>
    <property type="evidence" value="ECO:0007669"/>
    <property type="project" value="TreeGrafter"/>
</dbReference>
<dbReference type="OrthoDB" id="9807890at2"/>
<proteinExistence type="predicted"/>
<dbReference type="RefSeq" id="WP_106356220.1">
    <property type="nucleotide sequence ID" value="NZ_PVTP01000004.1"/>
</dbReference>
<evidence type="ECO:0000259" key="1">
    <source>
        <dbReference type="Pfam" id="PF00149"/>
    </source>
</evidence>
<dbReference type="EMBL" id="PVTP01000004">
    <property type="protein sequence ID" value="PRY78060.1"/>
    <property type="molecule type" value="Genomic_DNA"/>
</dbReference>
<dbReference type="PANTHER" id="PTHR42850:SF4">
    <property type="entry name" value="ZINC-DEPENDENT ENDOPOLYPHOSPHATASE"/>
    <property type="match status" value="1"/>
</dbReference>
<dbReference type="GO" id="GO:0016791">
    <property type="term" value="F:phosphatase activity"/>
    <property type="evidence" value="ECO:0007669"/>
    <property type="project" value="TreeGrafter"/>
</dbReference>
<dbReference type="AlphaFoldDB" id="A0A2T0VZV4"/>
<dbReference type="GO" id="GO:0008803">
    <property type="term" value="F:bis(5'-nucleosyl)-tetraphosphatase (symmetrical) activity"/>
    <property type="evidence" value="ECO:0007669"/>
    <property type="project" value="TreeGrafter"/>
</dbReference>
<sequence length="269" mass="29853">MLFRRQNPAPAMIRRILTLSEMPAAIYAIGDIHGCLELYDDLEAQIAEDGRAISGAKLIVCLGDVIDRGPNSAGVLERLLGPAPAMFERVVLRGNHEDMMVEFLTTPERHLDWIDYGGDQTLASYGLRPNSDRGFRAESKSLRRKLVLGIPEAHQDFLMGLPIALEVGDLRFAHAGYDLSKPASKQSPELLMWGPFYQDRKYDSDATLVHGHVVVDEVATSKNKINLDLGAYQSGRLAAMRFVAETDERKLFVAQVARGNRSTTNSKED</sequence>
<dbReference type="Proteomes" id="UP000238007">
    <property type="component" value="Unassembled WGS sequence"/>
</dbReference>
<accession>A0A2T0VZV4</accession>
<comment type="caution">
    <text evidence="2">The sequence shown here is derived from an EMBL/GenBank/DDBJ whole genome shotgun (WGS) entry which is preliminary data.</text>
</comment>
<gene>
    <name evidence="2" type="ORF">CLV80_10422</name>
</gene>
<keyword evidence="3" id="KW-1185">Reference proteome</keyword>
<reference evidence="2 3" key="1">
    <citation type="submission" date="2018-03" db="EMBL/GenBank/DDBJ databases">
        <title>Genomic Encyclopedia of Archaeal and Bacterial Type Strains, Phase II (KMG-II): from individual species to whole genera.</title>
        <authorList>
            <person name="Goeker M."/>
        </authorList>
    </citation>
    <scope>NUCLEOTIDE SEQUENCE [LARGE SCALE GENOMIC DNA]</scope>
    <source>
        <strain evidence="2 3">DSM 101533</strain>
    </source>
</reference>
<feature type="domain" description="Calcineurin-like phosphoesterase" evidence="1">
    <location>
        <begin position="26"/>
        <end position="215"/>
    </location>
</feature>
<protein>
    <submittedName>
        <fullName evidence="2">Serine/threonine protein phosphatase 1</fullName>
    </submittedName>
</protein>
<dbReference type="Pfam" id="PF00149">
    <property type="entry name" value="Metallophos"/>
    <property type="match status" value="1"/>
</dbReference>
<dbReference type="PANTHER" id="PTHR42850">
    <property type="entry name" value="METALLOPHOSPHOESTERASE"/>
    <property type="match status" value="1"/>
</dbReference>
<dbReference type="InterPro" id="IPR050126">
    <property type="entry name" value="Ap4A_hydrolase"/>
</dbReference>
<evidence type="ECO:0000313" key="2">
    <source>
        <dbReference type="EMBL" id="PRY78060.1"/>
    </source>
</evidence>
<dbReference type="GO" id="GO:0110154">
    <property type="term" value="P:RNA decapping"/>
    <property type="evidence" value="ECO:0007669"/>
    <property type="project" value="TreeGrafter"/>
</dbReference>
<dbReference type="Gene3D" id="3.60.21.10">
    <property type="match status" value="1"/>
</dbReference>
<organism evidence="2 3">
    <name type="scientific">Yoonia maritima</name>
    <dbReference type="NCBI Taxonomy" id="1435347"/>
    <lineage>
        <taxon>Bacteria</taxon>
        <taxon>Pseudomonadati</taxon>
        <taxon>Pseudomonadota</taxon>
        <taxon>Alphaproteobacteria</taxon>
        <taxon>Rhodobacterales</taxon>
        <taxon>Paracoccaceae</taxon>
        <taxon>Yoonia</taxon>
    </lineage>
</organism>
<evidence type="ECO:0000313" key="3">
    <source>
        <dbReference type="Proteomes" id="UP000238007"/>
    </source>
</evidence>
<dbReference type="InterPro" id="IPR004843">
    <property type="entry name" value="Calcineurin-like_PHP"/>
</dbReference>
<name>A0A2T0VZV4_9RHOB</name>
<dbReference type="InterPro" id="IPR029052">
    <property type="entry name" value="Metallo-depent_PP-like"/>
</dbReference>
<dbReference type="SUPFAM" id="SSF56300">
    <property type="entry name" value="Metallo-dependent phosphatases"/>
    <property type="match status" value="1"/>
</dbReference>